<organism evidence="1 2">
    <name type="scientific">Lithospermum erythrorhizon</name>
    <name type="common">Purple gromwell</name>
    <name type="synonym">Lithospermum officinale var. erythrorhizon</name>
    <dbReference type="NCBI Taxonomy" id="34254"/>
    <lineage>
        <taxon>Eukaryota</taxon>
        <taxon>Viridiplantae</taxon>
        <taxon>Streptophyta</taxon>
        <taxon>Embryophyta</taxon>
        <taxon>Tracheophyta</taxon>
        <taxon>Spermatophyta</taxon>
        <taxon>Magnoliopsida</taxon>
        <taxon>eudicotyledons</taxon>
        <taxon>Gunneridae</taxon>
        <taxon>Pentapetalae</taxon>
        <taxon>asterids</taxon>
        <taxon>lamiids</taxon>
        <taxon>Boraginales</taxon>
        <taxon>Boraginaceae</taxon>
        <taxon>Boraginoideae</taxon>
        <taxon>Lithospermeae</taxon>
        <taxon>Lithospermum</taxon>
    </lineage>
</organism>
<comment type="caution">
    <text evidence="1">The sequence shown here is derived from an EMBL/GenBank/DDBJ whole genome shotgun (WGS) entry which is preliminary data.</text>
</comment>
<gene>
    <name evidence="1" type="ORF">LIER_31829</name>
</gene>
<evidence type="ECO:0000313" key="2">
    <source>
        <dbReference type="Proteomes" id="UP001454036"/>
    </source>
</evidence>
<protein>
    <submittedName>
        <fullName evidence="1">Uncharacterized protein</fullName>
    </submittedName>
</protein>
<keyword evidence="2" id="KW-1185">Reference proteome</keyword>
<dbReference type="AlphaFoldDB" id="A0AAV3RY23"/>
<proteinExistence type="predicted"/>
<reference evidence="1 2" key="1">
    <citation type="submission" date="2024-01" db="EMBL/GenBank/DDBJ databases">
        <title>The complete chloroplast genome sequence of Lithospermum erythrorhizon: insights into the phylogenetic relationship among Boraginaceae species and the maternal lineages of purple gromwells.</title>
        <authorList>
            <person name="Okada T."/>
            <person name="Watanabe K."/>
        </authorList>
    </citation>
    <scope>NUCLEOTIDE SEQUENCE [LARGE SCALE GENOMIC DNA]</scope>
</reference>
<dbReference type="EMBL" id="BAABME010011972">
    <property type="protein sequence ID" value="GAA0184541.1"/>
    <property type="molecule type" value="Genomic_DNA"/>
</dbReference>
<sequence length="81" mass="9630">MPEGEGRTPEPWYQVILDFLRTGILLGDPPVANKIKRQSLRYTLLDIVLYHVPFYHYELETLGGHQVPWSWNTCHLRKYYV</sequence>
<name>A0AAV3RY23_LITER</name>
<dbReference type="Proteomes" id="UP001454036">
    <property type="component" value="Unassembled WGS sequence"/>
</dbReference>
<accession>A0AAV3RY23</accession>
<evidence type="ECO:0000313" key="1">
    <source>
        <dbReference type="EMBL" id="GAA0184541.1"/>
    </source>
</evidence>